<keyword evidence="2 4" id="KW-0418">Kinase</keyword>
<evidence type="ECO:0000259" key="3">
    <source>
        <dbReference type="PROSITE" id="PS51480"/>
    </source>
</evidence>
<keyword evidence="1" id="KW-0808">Transferase</keyword>
<protein>
    <submittedName>
        <fullName evidence="4">Dihydroxyacetone kinase subunit L</fullName>
    </submittedName>
</protein>
<evidence type="ECO:0000313" key="4">
    <source>
        <dbReference type="EMBL" id="PDQ21392.1"/>
    </source>
</evidence>
<dbReference type="AlphaFoldDB" id="A0A2A6FI02"/>
<dbReference type="SMART" id="SM01120">
    <property type="entry name" value="Dak2"/>
    <property type="match status" value="1"/>
</dbReference>
<evidence type="ECO:0000256" key="1">
    <source>
        <dbReference type="ARBA" id="ARBA00022679"/>
    </source>
</evidence>
<proteinExistence type="predicted"/>
<dbReference type="InterPro" id="IPR004007">
    <property type="entry name" value="DhaL_dom"/>
</dbReference>
<dbReference type="GO" id="GO:0005829">
    <property type="term" value="C:cytosol"/>
    <property type="evidence" value="ECO:0007669"/>
    <property type="project" value="TreeGrafter"/>
</dbReference>
<gene>
    <name evidence="4" type="primary">dhaL</name>
    <name evidence="4" type="ORF">CN311_09455</name>
</gene>
<dbReference type="InterPro" id="IPR036117">
    <property type="entry name" value="DhaL_dom_sf"/>
</dbReference>
<name>A0A2A6FI02_9HYPH</name>
<organism evidence="4 5">
    <name type="scientific">Mesorhizobium sanjuanii</name>
    <dbReference type="NCBI Taxonomy" id="2037900"/>
    <lineage>
        <taxon>Bacteria</taxon>
        <taxon>Pseudomonadati</taxon>
        <taxon>Pseudomonadota</taxon>
        <taxon>Alphaproteobacteria</taxon>
        <taxon>Hyphomicrobiales</taxon>
        <taxon>Phyllobacteriaceae</taxon>
        <taxon>Mesorhizobium</taxon>
    </lineage>
</organism>
<evidence type="ECO:0000313" key="5">
    <source>
        <dbReference type="Proteomes" id="UP000219182"/>
    </source>
</evidence>
<dbReference type="FunFam" id="1.25.40.340:FF:000002">
    <property type="entry name" value="Dihydroxyacetone kinase, L subunit"/>
    <property type="match status" value="1"/>
</dbReference>
<reference evidence="4 5" key="1">
    <citation type="submission" date="2017-09" db="EMBL/GenBank/DDBJ databases">
        <title>Mesorhizobum sanjuanii sp. nov. isolated from nodules of Lotus tenuis in saline-alkaline lowlands of Flooding Pampa.</title>
        <authorList>
            <person name="Sannazzaro A.I."/>
            <person name="Torres Tejerizo G.A."/>
            <person name="Fontana F."/>
            <person name="Cumpa Velazquez L.M."/>
            <person name="Hansen L."/>
            <person name="Pistorio M."/>
            <person name="Estrella M.J."/>
        </authorList>
    </citation>
    <scope>NUCLEOTIDE SEQUENCE [LARGE SCALE GENOMIC DNA]</scope>
    <source>
        <strain evidence="4 5">BSA136</strain>
    </source>
</reference>
<dbReference type="PROSITE" id="PS51480">
    <property type="entry name" value="DHAL"/>
    <property type="match status" value="1"/>
</dbReference>
<keyword evidence="5" id="KW-1185">Reference proteome</keyword>
<dbReference type="Proteomes" id="UP000219182">
    <property type="component" value="Unassembled WGS sequence"/>
</dbReference>
<sequence length="220" mass="22769">MQQFENASAGDIVLSIADRIIENRAYLSEIDGKIGDGDHGVNMAKGFGMAADRIRGNDMSLATALDTLGTVLMTEIGGSMGPLYGVMFTQFAETIEKSPAIDVRTFSAMLSNGLDGIQSIGSAKVGDKTLLDTLVPAIEAFDAANADGKSFPDALDALVVAAEKGRDSTRDLVAKVGRASRLGERSVGVLDAGATSCALILKALALGAKQKLLMSATAGR</sequence>
<feature type="domain" description="DhaL" evidence="3">
    <location>
        <begin position="7"/>
        <end position="206"/>
    </location>
</feature>
<dbReference type="PANTHER" id="PTHR28629:SF4">
    <property type="entry name" value="TRIOKINASE_FMN CYCLASE"/>
    <property type="match status" value="1"/>
</dbReference>
<dbReference type="InterPro" id="IPR050861">
    <property type="entry name" value="Dihydroxyacetone_Kinase"/>
</dbReference>
<comment type="caution">
    <text evidence="4">The sequence shown here is derived from an EMBL/GenBank/DDBJ whole genome shotgun (WGS) entry which is preliminary data.</text>
</comment>
<dbReference type="Pfam" id="PF02734">
    <property type="entry name" value="Dak2"/>
    <property type="match status" value="1"/>
</dbReference>
<dbReference type="Gene3D" id="1.25.40.340">
    <property type="match status" value="1"/>
</dbReference>
<dbReference type="InterPro" id="IPR012737">
    <property type="entry name" value="DhaK_L_YcgS"/>
</dbReference>
<dbReference type="PANTHER" id="PTHR28629">
    <property type="entry name" value="TRIOKINASE/FMN CYCLASE"/>
    <property type="match status" value="1"/>
</dbReference>
<dbReference type="NCBIfam" id="TIGR02365">
    <property type="entry name" value="dha_L_ycgS"/>
    <property type="match status" value="1"/>
</dbReference>
<dbReference type="SUPFAM" id="SSF101473">
    <property type="entry name" value="DhaL-like"/>
    <property type="match status" value="1"/>
</dbReference>
<accession>A0A2A6FI02</accession>
<dbReference type="RefSeq" id="WP_097573056.1">
    <property type="nucleotide sequence ID" value="NZ_NWQG01000047.1"/>
</dbReference>
<dbReference type="EMBL" id="NWQG01000047">
    <property type="protein sequence ID" value="PDQ21392.1"/>
    <property type="molecule type" value="Genomic_DNA"/>
</dbReference>
<dbReference type="GO" id="GO:0019563">
    <property type="term" value="P:glycerol catabolic process"/>
    <property type="evidence" value="ECO:0007669"/>
    <property type="project" value="TreeGrafter"/>
</dbReference>
<evidence type="ECO:0000256" key="2">
    <source>
        <dbReference type="ARBA" id="ARBA00022777"/>
    </source>
</evidence>
<dbReference type="GO" id="GO:0004371">
    <property type="term" value="F:glycerone kinase activity"/>
    <property type="evidence" value="ECO:0007669"/>
    <property type="project" value="InterPro"/>
</dbReference>